<sequence>MVEASTTKNVPAASSQRNMFAIEAALASAALPKISKRGRISWLQEDLHSCEKNFESQKANYESNSSSGGEGRPMVAPQNRRNNSRGSPSCTESSIVLSRSNSGTSASQRQYNHVETPSRGTDNCSRLLDRMYTLTTSTTGFQRSSRGSSNSSMVGNALRADTMPRLLRKGQPLISAIISNTCHDHLPPLPAAPTAPHVYSTTSGVPSAGASAGRPHVCVAENPVLHESHRHATESFSFTSTPNALAAQGTSAAGANAYENKSEDSDCVLLELTAHHLQERRRGRQQQQRPVLQQPARESLPLFSWNPQEMVAAAVSAAAGSSSVMNTEKGAVVSSAAAVLLAGCARRAAVGGKSASGAVHLRQLVTSRRDQQCLFFLTGEVVDSAETLRPNVIAFCNNRGVDPPHSTPGEVQGVRHKVCGAGSEIWIKRFRAEVYPCAGLLEMVASVLNAPDFGSLWPSNARWPQSPEDSFPGLKQCVQSKTSGKGQSVTDSNEDIVSGEGDTDDWLLVEPDDDAFEAPFDASHISITDWSAAAKRPQSSPFALAAEVFTQAASLASHTQVASMAVFR</sequence>
<feature type="compositionally biased region" description="Polar residues" evidence="1">
    <location>
        <begin position="79"/>
        <end position="124"/>
    </location>
</feature>
<protein>
    <submittedName>
        <fullName evidence="3">Uncharacterized protein LOC34623371</fullName>
    </submittedName>
</protein>
<proteinExistence type="predicted"/>
<gene>
    <name evidence="3" type="primary">LOC34623371</name>
</gene>
<name>A0A6P6RPS2_9EIME</name>
<keyword evidence="2" id="KW-1185">Reference proteome</keyword>
<reference evidence="3" key="1">
    <citation type="submission" date="2025-08" db="UniProtKB">
        <authorList>
            <consortium name="RefSeq"/>
        </authorList>
    </citation>
    <scope>IDENTIFICATION</scope>
</reference>
<dbReference type="RefSeq" id="XP_026189594.1">
    <property type="nucleotide sequence ID" value="XM_026333809.1"/>
</dbReference>
<organism evidence="2 3">
    <name type="scientific">Cyclospora cayetanensis</name>
    <dbReference type="NCBI Taxonomy" id="88456"/>
    <lineage>
        <taxon>Eukaryota</taxon>
        <taxon>Sar</taxon>
        <taxon>Alveolata</taxon>
        <taxon>Apicomplexa</taxon>
        <taxon>Conoidasida</taxon>
        <taxon>Coccidia</taxon>
        <taxon>Eucoccidiorida</taxon>
        <taxon>Eimeriorina</taxon>
        <taxon>Eimeriidae</taxon>
        <taxon>Cyclospora</taxon>
    </lineage>
</organism>
<accession>A0A6P6RPS2</accession>
<evidence type="ECO:0000256" key="1">
    <source>
        <dbReference type="SAM" id="MobiDB-lite"/>
    </source>
</evidence>
<evidence type="ECO:0000313" key="3">
    <source>
        <dbReference type="RefSeq" id="XP_026189594.1"/>
    </source>
</evidence>
<evidence type="ECO:0000313" key="2">
    <source>
        <dbReference type="Proteomes" id="UP000515125"/>
    </source>
</evidence>
<dbReference type="AlphaFoldDB" id="A0A6P6RPS2"/>
<dbReference type="Proteomes" id="UP000515125">
    <property type="component" value="Unplaced"/>
</dbReference>
<dbReference type="GeneID" id="34623371"/>
<feature type="region of interest" description="Disordered" evidence="1">
    <location>
        <begin position="57"/>
        <end position="125"/>
    </location>
</feature>